<dbReference type="InterPro" id="IPR021683">
    <property type="entry name" value="DUF3267"/>
</dbReference>
<dbReference type="Proteomes" id="UP000003455">
    <property type="component" value="Chromosome"/>
</dbReference>
<comment type="caution">
    <text evidence="2">The sequence shown here is derived from an EMBL/GenBank/DDBJ whole genome shotgun (WGS) entry which is preliminary data.</text>
</comment>
<keyword evidence="1" id="KW-0812">Transmembrane</keyword>
<dbReference type="AlphaFoldDB" id="A0A0E1X439"/>
<feature type="transmembrane region" description="Helical" evidence="1">
    <location>
        <begin position="20"/>
        <end position="41"/>
    </location>
</feature>
<organism evidence="2 3">
    <name type="scientific">Staphylococcus aureus subsp. aureus MN8</name>
    <dbReference type="NCBI Taxonomy" id="548470"/>
    <lineage>
        <taxon>Bacteria</taxon>
        <taxon>Bacillati</taxon>
        <taxon>Bacillota</taxon>
        <taxon>Bacilli</taxon>
        <taxon>Bacillales</taxon>
        <taxon>Staphylococcaceae</taxon>
        <taxon>Staphylococcus</taxon>
    </lineage>
</organism>
<dbReference type="EMBL" id="ACJA02000004">
    <property type="protein sequence ID" value="EFH94217.1"/>
    <property type="molecule type" value="Genomic_DNA"/>
</dbReference>
<name>A0A0E1X439_STAAU</name>
<evidence type="ECO:0008006" key="4">
    <source>
        <dbReference type="Google" id="ProtNLM"/>
    </source>
</evidence>
<reference evidence="2 3" key="1">
    <citation type="submission" date="2010-05" db="EMBL/GenBank/DDBJ databases">
        <authorList>
            <person name="Muzny D."/>
            <person name="Qin X."/>
            <person name="Buhay C."/>
            <person name="Dugan-Rocha S."/>
            <person name="Ding Y."/>
            <person name="Chen G."/>
            <person name="Hawes A."/>
            <person name="Holder M."/>
            <person name="Jhangiani S."/>
            <person name="Johnson A."/>
            <person name="Khan Z."/>
            <person name="Li Z."/>
            <person name="Liu W."/>
            <person name="Liu X."/>
            <person name="Perez L."/>
            <person name="Shen H."/>
            <person name="Wang Q."/>
            <person name="Watt J."/>
            <person name="Xi L."/>
            <person name="Xin Y."/>
            <person name="Zhou J."/>
            <person name="Deng J."/>
            <person name="Jiang H."/>
            <person name="Liu Y."/>
            <person name="Qu J."/>
            <person name="Song X.-Z."/>
            <person name="Zhang L."/>
            <person name="Villasana D."/>
            <person name="Johnson A."/>
            <person name="Liu J."/>
            <person name="Liyanage D."/>
            <person name="Lorensuhewa L."/>
            <person name="Robinson T."/>
            <person name="Song A."/>
            <person name="Song B.-B."/>
            <person name="Dinh H."/>
            <person name="Thornton R."/>
            <person name="Coyle M."/>
            <person name="Francisco L."/>
            <person name="Jackson L."/>
            <person name="Javaid M."/>
            <person name="Korchina V."/>
            <person name="Kovar C."/>
            <person name="Mata R."/>
            <person name="Mathew T."/>
            <person name="Ngo R."/>
            <person name="Nguyen L."/>
            <person name="Nguyen N."/>
            <person name="Okwuonu G."/>
            <person name="Ongeri F."/>
            <person name="Pham C."/>
            <person name="Simmons D."/>
            <person name="Wilczek-Boney K."/>
            <person name="Hale W."/>
            <person name="Jakkamsetti A."/>
            <person name="Pham P."/>
            <person name="Ruth R."/>
            <person name="San Lucas F."/>
            <person name="Warren J."/>
            <person name="Zhang J."/>
            <person name="Zhao Z."/>
            <person name="Zhou C."/>
            <person name="Zhu D."/>
            <person name="Lee S."/>
            <person name="Bess C."/>
            <person name="Blankenburg K."/>
            <person name="Forbes L."/>
            <person name="Fu Q."/>
            <person name="Gubbala S."/>
            <person name="Hirani K."/>
            <person name="Jayaseelan J.C."/>
            <person name="Lara F."/>
            <person name="Munidasa M."/>
            <person name="Palculict T."/>
            <person name="Patil S."/>
            <person name="Pu L.-L."/>
            <person name="Saada N."/>
            <person name="Tang L."/>
            <person name="Weissenberger G."/>
            <person name="Zhu Y."/>
            <person name="Hemphill L."/>
            <person name="Shang Y."/>
            <person name="Youmans B."/>
            <person name="Ayvaz T."/>
            <person name="Ross M."/>
            <person name="Santibanez J."/>
            <person name="Aqrawi P."/>
            <person name="Gross S."/>
            <person name="Joshi V."/>
            <person name="Fowler G."/>
            <person name="Nazareth L."/>
            <person name="Reid J."/>
            <person name="Worley K."/>
            <person name="Petrosino J."/>
            <person name="Highlander S."/>
            <person name="Gibbs R."/>
        </authorList>
    </citation>
    <scope>NUCLEOTIDE SEQUENCE [LARGE SCALE GENOMIC DNA]</scope>
    <source>
        <strain evidence="2 3">MN8</strain>
    </source>
</reference>
<dbReference type="HOGENOM" id="CLU_105877_0_0_9"/>
<protein>
    <recommendedName>
        <fullName evidence="4">DUF3267 domain-containing protein</fullName>
    </recommendedName>
</protein>
<sequence>MFLCKRQIDINARFGLPRIAFMSAVATIIMFLVSYEVMYFLSNTPLSDRHFLIFLLLVFMTYPLHKSIHLLFFLPYRKSFKVHKLTKRKWLIFYNTYVNQPVHKFYFCINLILPLIILSAMFVYLTISFPQYGHYFMFLLALNFGISITDLLYLKIIIFSNYGQYIEEHSTGINILKKIKNPYHL</sequence>
<dbReference type="RefSeq" id="WP_000477959.1">
    <property type="nucleotide sequence ID" value="NZ_CM000952.1"/>
</dbReference>
<keyword evidence="1" id="KW-1133">Transmembrane helix</keyword>
<gene>
    <name evidence="2" type="ORF">HMPREF0769_11838</name>
</gene>
<accession>A0A0E1X439</accession>
<proteinExistence type="predicted"/>
<evidence type="ECO:0000313" key="3">
    <source>
        <dbReference type="Proteomes" id="UP000003455"/>
    </source>
</evidence>
<keyword evidence="1" id="KW-0472">Membrane</keyword>
<evidence type="ECO:0000313" key="2">
    <source>
        <dbReference type="EMBL" id="EFH94217.1"/>
    </source>
</evidence>
<evidence type="ECO:0000256" key="1">
    <source>
        <dbReference type="SAM" id="Phobius"/>
    </source>
</evidence>
<feature type="transmembrane region" description="Helical" evidence="1">
    <location>
        <begin position="53"/>
        <end position="74"/>
    </location>
</feature>
<dbReference type="Pfam" id="PF11667">
    <property type="entry name" value="DUF3267"/>
    <property type="match status" value="1"/>
</dbReference>
<feature type="transmembrane region" description="Helical" evidence="1">
    <location>
        <begin position="105"/>
        <end position="127"/>
    </location>
</feature>
<feature type="transmembrane region" description="Helical" evidence="1">
    <location>
        <begin position="133"/>
        <end position="154"/>
    </location>
</feature>